<dbReference type="EMBL" id="MASW01000001">
    <property type="protein sequence ID" value="PXY32730.1"/>
    <property type="molecule type" value="Genomic_DNA"/>
</dbReference>
<comment type="similarity">
    <text evidence="1 2">Belongs to the anti-sigma-factor antagonist family.</text>
</comment>
<evidence type="ECO:0000256" key="2">
    <source>
        <dbReference type="RuleBase" id="RU003749"/>
    </source>
</evidence>
<dbReference type="SUPFAM" id="SSF52091">
    <property type="entry name" value="SpoIIaa-like"/>
    <property type="match status" value="1"/>
</dbReference>
<dbReference type="PANTHER" id="PTHR33495:SF2">
    <property type="entry name" value="ANTI-SIGMA FACTOR ANTAGONIST TM_1081-RELATED"/>
    <property type="match status" value="1"/>
</dbReference>
<accession>A0A2V4BBT9</accession>
<dbReference type="Gene3D" id="3.30.750.24">
    <property type="entry name" value="STAS domain"/>
    <property type="match status" value="1"/>
</dbReference>
<feature type="domain" description="STAS" evidence="3">
    <location>
        <begin position="12"/>
        <end position="114"/>
    </location>
</feature>
<sequence>MQLHVRVDGRHPGCVVVVLDGEVDLQTVDQLSAALETQLARKPALLIVDLSAVGFLGAAGLSALLDASRAGLDHGTELRLVAGRRRVVRRIVDLCGLTTALPVYRDVTEAVVPSPTDTAG</sequence>
<dbReference type="Proteomes" id="UP000249915">
    <property type="component" value="Unassembled WGS sequence"/>
</dbReference>
<evidence type="ECO:0000313" key="4">
    <source>
        <dbReference type="EMBL" id="PXY32730.1"/>
    </source>
</evidence>
<proteinExistence type="inferred from homology"/>
<reference evidence="4 5" key="1">
    <citation type="submission" date="2016-07" db="EMBL/GenBank/DDBJ databases">
        <title>Draft genome sequence of Prauserella muralis DSM 45305, isolated from a mould-covered wall in an indoor environment.</title>
        <authorList>
            <person name="Ruckert C."/>
            <person name="Albersmeier A."/>
            <person name="Jiang C.-L."/>
            <person name="Jiang Y."/>
            <person name="Kalinowski J."/>
            <person name="Schneider O."/>
            <person name="Winkler A."/>
            <person name="Zotchev S.B."/>
        </authorList>
    </citation>
    <scope>NUCLEOTIDE SEQUENCE [LARGE SCALE GENOMIC DNA]</scope>
    <source>
        <strain evidence="4 5">DSM 45305</strain>
    </source>
</reference>
<protein>
    <recommendedName>
        <fullName evidence="2">Anti-sigma factor antagonist</fullName>
    </recommendedName>
</protein>
<dbReference type="CDD" id="cd07043">
    <property type="entry name" value="STAS_anti-anti-sigma_factors"/>
    <property type="match status" value="1"/>
</dbReference>
<dbReference type="AlphaFoldDB" id="A0A2V4BBT9"/>
<name>A0A2V4BBT9_9PSEU</name>
<comment type="caution">
    <text evidence="4">The sequence shown here is derived from an EMBL/GenBank/DDBJ whole genome shotgun (WGS) entry which is preliminary data.</text>
</comment>
<dbReference type="PANTHER" id="PTHR33495">
    <property type="entry name" value="ANTI-SIGMA FACTOR ANTAGONIST TM_1081-RELATED-RELATED"/>
    <property type="match status" value="1"/>
</dbReference>
<dbReference type="InterPro" id="IPR003658">
    <property type="entry name" value="Anti-sigma_ant"/>
</dbReference>
<evidence type="ECO:0000259" key="3">
    <source>
        <dbReference type="PROSITE" id="PS50801"/>
    </source>
</evidence>
<gene>
    <name evidence="4" type="ORF">BAY60_05055</name>
</gene>
<organism evidence="4 5">
    <name type="scientific">Prauserella muralis</name>
    <dbReference type="NCBI Taxonomy" id="588067"/>
    <lineage>
        <taxon>Bacteria</taxon>
        <taxon>Bacillati</taxon>
        <taxon>Actinomycetota</taxon>
        <taxon>Actinomycetes</taxon>
        <taxon>Pseudonocardiales</taxon>
        <taxon>Pseudonocardiaceae</taxon>
        <taxon>Prauserella</taxon>
    </lineage>
</organism>
<dbReference type="NCBIfam" id="TIGR00377">
    <property type="entry name" value="ant_ant_sig"/>
    <property type="match status" value="1"/>
</dbReference>
<evidence type="ECO:0000313" key="5">
    <source>
        <dbReference type="Proteomes" id="UP000249915"/>
    </source>
</evidence>
<dbReference type="GO" id="GO:0043856">
    <property type="term" value="F:anti-sigma factor antagonist activity"/>
    <property type="evidence" value="ECO:0007669"/>
    <property type="project" value="InterPro"/>
</dbReference>
<evidence type="ECO:0000256" key="1">
    <source>
        <dbReference type="ARBA" id="ARBA00009013"/>
    </source>
</evidence>
<dbReference type="PROSITE" id="PS50801">
    <property type="entry name" value="STAS"/>
    <property type="match status" value="1"/>
</dbReference>
<keyword evidence="5" id="KW-1185">Reference proteome</keyword>
<dbReference type="Pfam" id="PF01740">
    <property type="entry name" value="STAS"/>
    <property type="match status" value="1"/>
</dbReference>
<dbReference type="InterPro" id="IPR002645">
    <property type="entry name" value="STAS_dom"/>
</dbReference>
<dbReference type="InterPro" id="IPR036513">
    <property type="entry name" value="STAS_dom_sf"/>
</dbReference>